<feature type="compositionally biased region" description="Polar residues" evidence="3">
    <location>
        <begin position="46"/>
        <end position="64"/>
    </location>
</feature>
<dbReference type="OrthoDB" id="438431at2759"/>
<feature type="domain" description="Aspartyl/asparaginy/proline hydroxylase" evidence="5">
    <location>
        <begin position="647"/>
        <end position="799"/>
    </location>
</feature>
<evidence type="ECO:0000259" key="5">
    <source>
        <dbReference type="Pfam" id="PF05118"/>
    </source>
</evidence>
<dbReference type="STRING" id="6526.A0A2C9JTM6"/>
<dbReference type="InterPro" id="IPR007803">
    <property type="entry name" value="Asp/Arg/Pro-Hydrxlase"/>
</dbReference>
<gene>
    <name evidence="6" type="primary">106067756</name>
</gene>
<dbReference type="VEuPathDB" id="VectorBase:BGLAX_046090"/>
<protein>
    <recommendedName>
        <fullName evidence="5">Aspartyl/asparaginy/proline hydroxylase domain-containing protein</fullName>
    </recommendedName>
</protein>
<dbReference type="InterPro" id="IPR019734">
    <property type="entry name" value="TPR_rpt"/>
</dbReference>
<feature type="region of interest" description="Disordered" evidence="3">
    <location>
        <begin position="114"/>
        <end position="135"/>
    </location>
</feature>
<evidence type="ECO:0000256" key="1">
    <source>
        <dbReference type="ARBA" id="ARBA00007730"/>
    </source>
</evidence>
<sequence>KKIISVAFQLKTKHAGKEKIKQNGTDKKKLKEESHTKKSESKASSQPKPSGAPQQKSKTTPAQNSTSVSSWLTTSLCLFVVVVGIAIAAYHFREEIDKILHSEIVSRDIRNKDSDVSPLETFSRNNQIDEDNGSDDELEMIDFENLELKDLNSDKTNVEAKKEEPNAKDTPTTEINKKVKKEEPKVEAKKEEQKVEAKKEEPNVEAKKEEPKVEAKKVEPKVEAKKEEPKVEPKKVEPKVEPKKEEPKVEAKKEEPKVEAKKEEPKVEAKKEEPKVEPKKEEPKVEAKKVEPKLEAKKEEPKVEAKKEEPKVEAKKEEPKVEAKKVEPKVEAKKEEPKVEAKKEEPKVEAKKEEPKVEAKKEDPRVEAKKEASKSDIRKQYKFSSITNDEDFKIRDELDEADSLFNEDKYEESIRKYDLIIRAHITSPRAYYGKGLTLDKLGFKHMSNEFLERAIDFLARVLDLENVPDELYKMAGRKLADRQQFRGWGGDAIKTFKKLSERFPDDLSLKNEYGVSYMMVGQNDKARAVFQEVLAKHPNSGFAKVHLGFILKAKDNKLEEAVQLLSEGIESQEPGTIDGRFFLHLGDSLIRLGREAEARKYFEEGEKKGLFLSAWQRSLYNVKGLTGRPWWTAEETGYQKYLNLLKENWKTIRDEGLAQLDPATGSFLPEEENLRETGDWKQFTLYQQGRKNAKNCEKAPKTCALIDQIPDAKGCKRGQVKFSVMSPGIHVWPHVGPTNCRIRAHLGLVVPEGPTIRIVNDTRSWKEGQFIIFDDSFEHEVWHKGNATRLVLIVDFWHPELTEAQKRGLSAI</sequence>
<keyword evidence="4" id="KW-0472">Membrane</keyword>
<keyword evidence="2" id="KW-0802">TPR repeat</keyword>
<dbReference type="KEGG" id="bgt:106067756"/>
<keyword evidence="4" id="KW-1133">Transmembrane helix</keyword>
<dbReference type="EnsemblMetazoa" id="BGLB007899-RB">
    <property type="protein sequence ID" value="BGLB007899-PB"/>
    <property type="gene ID" value="BGLB007899"/>
</dbReference>
<dbReference type="Gene3D" id="1.25.40.10">
    <property type="entry name" value="Tetratricopeptide repeat domain"/>
    <property type="match status" value="1"/>
</dbReference>
<dbReference type="InterPro" id="IPR039038">
    <property type="entry name" value="ASPH"/>
</dbReference>
<dbReference type="Pfam" id="PF13174">
    <property type="entry name" value="TPR_6"/>
    <property type="match status" value="1"/>
</dbReference>
<name>A0A2C9JTM6_BIOGL</name>
<organism evidence="6 7">
    <name type="scientific">Biomphalaria glabrata</name>
    <name type="common">Bloodfluke planorb</name>
    <name type="synonym">Freshwater snail</name>
    <dbReference type="NCBI Taxonomy" id="6526"/>
    <lineage>
        <taxon>Eukaryota</taxon>
        <taxon>Metazoa</taxon>
        <taxon>Spiralia</taxon>
        <taxon>Lophotrochozoa</taxon>
        <taxon>Mollusca</taxon>
        <taxon>Gastropoda</taxon>
        <taxon>Heterobranchia</taxon>
        <taxon>Euthyneura</taxon>
        <taxon>Panpulmonata</taxon>
        <taxon>Hygrophila</taxon>
        <taxon>Lymnaeoidea</taxon>
        <taxon>Planorbidae</taxon>
        <taxon>Biomphalaria</taxon>
    </lineage>
</organism>
<dbReference type="PANTHER" id="PTHR12366:SF29">
    <property type="entry name" value="ASPARTYL BETA-HYDROXYLASE, ISOFORM L"/>
    <property type="match status" value="1"/>
</dbReference>
<feature type="region of interest" description="Disordered" evidence="3">
    <location>
        <begin position="154"/>
        <end position="374"/>
    </location>
</feature>
<dbReference type="VEuPathDB" id="VectorBase:BGLB007899"/>
<dbReference type="GO" id="GO:0005783">
    <property type="term" value="C:endoplasmic reticulum"/>
    <property type="evidence" value="ECO:0007669"/>
    <property type="project" value="TreeGrafter"/>
</dbReference>
<dbReference type="Pfam" id="PF13181">
    <property type="entry name" value="TPR_8"/>
    <property type="match status" value="1"/>
</dbReference>
<dbReference type="InterPro" id="IPR027443">
    <property type="entry name" value="IPNS-like_sf"/>
</dbReference>
<evidence type="ECO:0000256" key="2">
    <source>
        <dbReference type="PROSITE-ProRule" id="PRU00339"/>
    </source>
</evidence>
<dbReference type="SUPFAM" id="SSF51197">
    <property type="entry name" value="Clavaminate synthase-like"/>
    <property type="match status" value="1"/>
</dbReference>
<dbReference type="PANTHER" id="PTHR12366">
    <property type="entry name" value="ASPARTYL/ASPARAGINYL BETA-HYDROXYLASE"/>
    <property type="match status" value="1"/>
</dbReference>
<evidence type="ECO:0000256" key="3">
    <source>
        <dbReference type="SAM" id="MobiDB-lite"/>
    </source>
</evidence>
<dbReference type="Gene3D" id="2.60.120.330">
    <property type="entry name" value="B-lactam Antibiotic, Isopenicillin N Synthase, Chain"/>
    <property type="match status" value="1"/>
</dbReference>
<feature type="compositionally biased region" description="Basic and acidic residues" evidence="3">
    <location>
        <begin position="15"/>
        <end position="41"/>
    </location>
</feature>
<keyword evidence="4" id="KW-0812">Transmembrane</keyword>
<dbReference type="AlphaFoldDB" id="A0A2C9JTM6"/>
<reference evidence="6" key="1">
    <citation type="submission" date="2020-05" db="UniProtKB">
        <authorList>
            <consortium name="EnsemblMetazoa"/>
        </authorList>
    </citation>
    <scope>IDENTIFICATION</scope>
    <source>
        <strain evidence="6">BB02</strain>
    </source>
</reference>
<feature type="compositionally biased region" description="Basic and acidic residues" evidence="3">
    <location>
        <begin position="175"/>
        <end position="374"/>
    </location>
</feature>
<feature type="transmembrane region" description="Helical" evidence="4">
    <location>
        <begin position="71"/>
        <end position="92"/>
    </location>
</feature>
<dbReference type="SUPFAM" id="SSF48452">
    <property type="entry name" value="TPR-like"/>
    <property type="match status" value="1"/>
</dbReference>
<dbReference type="GO" id="GO:0062101">
    <property type="term" value="F:peptidyl-aspartic acid 3-dioxygenase activity"/>
    <property type="evidence" value="ECO:0007669"/>
    <property type="project" value="InterPro"/>
</dbReference>
<accession>A0A2C9JTM6</accession>
<dbReference type="Pfam" id="PF05118">
    <property type="entry name" value="Asp_Arg_Hydrox"/>
    <property type="match status" value="1"/>
</dbReference>
<feature type="region of interest" description="Disordered" evidence="3">
    <location>
        <begin position="13"/>
        <end position="66"/>
    </location>
</feature>
<evidence type="ECO:0000256" key="4">
    <source>
        <dbReference type="SAM" id="Phobius"/>
    </source>
</evidence>
<feature type="repeat" description="TPR" evidence="2">
    <location>
        <begin position="507"/>
        <end position="540"/>
    </location>
</feature>
<comment type="similarity">
    <text evidence="1">Belongs to the aspartyl/asparaginyl beta-hydroxylase family.</text>
</comment>
<feature type="compositionally biased region" description="Basic and acidic residues" evidence="3">
    <location>
        <begin position="154"/>
        <end position="167"/>
    </location>
</feature>
<dbReference type="Proteomes" id="UP000076420">
    <property type="component" value="Unassembled WGS sequence"/>
</dbReference>
<proteinExistence type="inferred from homology"/>
<dbReference type="PROSITE" id="PS50005">
    <property type="entry name" value="TPR"/>
    <property type="match status" value="1"/>
</dbReference>
<evidence type="ECO:0000313" key="7">
    <source>
        <dbReference type="Proteomes" id="UP000076420"/>
    </source>
</evidence>
<dbReference type="InterPro" id="IPR011990">
    <property type="entry name" value="TPR-like_helical_dom_sf"/>
</dbReference>
<evidence type="ECO:0000313" key="6">
    <source>
        <dbReference type="EnsemblMetazoa" id="BGLB007899-PB"/>
    </source>
</evidence>